<dbReference type="SUPFAM" id="SSF51445">
    <property type="entry name" value="(Trans)glycosidases"/>
    <property type="match status" value="1"/>
</dbReference>
<sequence length="414" mass="46253">MLTSSLLVAIATLASSAQAWLPNDGSTTVLDKRGFSLFSSPSQQGSDKRWLPASGKIRGVNLGSLFVFEPWMSSSEWSATGCSGEKSEFDCVMNKGQSTADANFLAHWKRFIGESDLDDMVNYSLNTIRIPLGYWLKESLVDSSEHFPKGGLEYLTTLCGWASDRGLYIIFDLHGAPGAQQAQQPFTGQYADTVGFYNDYNYGRAIEWLEWIVDKVHTTTEFRNVGMVEIVNEPLNWDNAVDSLRSSYYPNAYKAIRTVEDNLSVKSNDRLHIQMMGSLWGSGNPVEHLDDTSFTAFDDHRYIKWDTSVTVSHDAYIQASCNDDRNSDGPTIVGEWSIAVPDDVEGTDAWSTSSQKDFYSKWFAAQVHAYEKSTLGWVFWSWKTDLGSDYRWSYKAAVEAGVIPTDLGSISNPC</sequence>
<dbReference type="PANTHER" id="PTHR31297">
    <property type="entry name" value="GLUCAN ENDO-1,6-BETA-GLUCOSIDASE B"/>
    <property type="match status" value="1"/>
</dbReference>
<name>A0A0P7BWT7_9HYPO</name>
<dbReference type="FunFam" id="3.20.20.80:FF:000269">
    <property type="entry name" value="Probable glucan endo-1,6-beta-glucosidase B"/>
    <property type="match status" value="1"/>
</dbReference>
<comment type="similarity">
    <text evidence="2 17">Belongs to the glycosyl hydrolase 5 (cellulase A) family.</text>
</comment>
<dbReference type="Pfam" id="PF00150">
    <property type="entry name" value="Cellulase"/>
    <property type="match status" value="1"/>
</dbReference>
<evidence type="ECO:0000256" key="15">
    <source>
        <dbReference type="ARBA" id="ARBA00042025"/>
    </source>
</evidence>
<keyword evidence="7" id="KW-0119">Carbohydrate metabolism</keyword>
<dbReference type="Proteomes" id="UP000050424">
    <property type="component" value="Unassembled WGS sequence"/>
</dbReference>
<keyword evidence="8 17" id="KW-0326">Glycosidase</keyword>
<evidence type="ECO:0000256" key="2">
    <source>
        <dbReference type="ARBA" id="ARBA00005641"/>
    </source>
</evidence>
<evidence type="ECO:0000256" key="1">
    <source>
        <dbReference type="ARBA" id="ARBA00004613"/>
    </source>
</evidence>
<keyword evidence="6" id="KW-0325">Glycoprotein</keyword>
<keyword evidence="9" id="KW-0961">Cell wall biogenesis/degradation</keyword>
<keyword evidence="21" id="KW-1185">Reference proteome</keyword>
<evidence type="ECO:0000256" key="11">
    <source>
        <dbReference type="ARBA" id="ARBA00036633"/>
    </source>
</evidence>
<dbReference type="EC" id="3.2.1.75" evidence="13"/>
<comment type="subcellular location">
    <subcellularLocation>
        <location evidence="1">Secreted</location>
    </subcellularLocation>
</comment>
<comment type="caution">
    <text evidence="20">The sequence shown here is derived from an EMBL/GenBank/DDBJ whole genome shotgun (WGS) entry which is preliminary data.</text>
</comment>
<feature type="signal peptide" evidence="18">
    <location>
        <begin position="1"/>
        <end position="19"/>
    </location>
</feature>
<evidence type="ECO:0000256" key="14">
    <source>
        <dbReference type="ARBA" id="ARBA00041472"/>
    </source>
</evidence>
<evidence type="ECO:0000256" key="12">
    <source>
        <dbReference type="ARBA" id="ARBA00037628"/>
    </source>
</evidence>
<evidence type="ECO:0000313" key="20">
    <source>
        <dbReference type="EMBL" id="KPM46009.1"/>
    </source>
</evidence>
<dbReference type="InterPro" id="IPR050386">
    <property type="entry name" value="Glycosyl_hydrolase_5"/>
</dbReference>
<protein>
    <recommendedName>
        <fullName evidence="13">glucan endo-1,6-beta-glucosidase</fullName>
        <ecNumber evidence="13">3.2.1.75</ecNumber>
    </recommendedName>
    <alternativeName>
        <fullName evidence="15">Beta-1,6-glucanase B</fullName>
    </alternativeName>
    <alternativeName>
        <fullName evidence="14">Endo-1,6-beta-D-glucanase B</fullName>
    </alternativeName>
    <alternativeName>
        <fullName evidence="16">Endo-1,6-beta-glucanase B</fullName>
    </alternativeName>
</protein>
<dbReference type="EMBL" id="LKCW01000003">
    <property type="protein sequence ID" value="KPM46009.1"/>
    <property type="molecule type" value="Genomic_DNA"/>
</dbReference>
<organism evidence="20 21">
    <name type="scientific">Neonectria ditissima</name>
    <dbReference type="NCBI Taxonomy" id="78410"/>
    <lineage>
        <taxon>Eukaryota</taxon>
        <taxon>Fungi</taxon>
        <taxon>Dikarya</taxon>
        <taxon>Ascomycota</taxon>
        <taxon>Pezizomycotina</taxon>
        <taxon>Sordariomycetes</taxon>
        <taxon>Hypocreomycetidae</taxon>
        <taxon>Hypocreales</taxon>
        <taxon>Nectriaceae</taxon>
        <taxon>Neonectria</taxon>
    </lineage>
</organism>
<dbReference type="STRING" id="78410.A0A0P7BWT7"/>
<comment type="function">
    <text evidence="12">Beta-glucanases participate in the metabolism of beta-glucan, the main structural component of the cell wall. Acts on lutean, pustulan and 1,6-oligo-beta-D-glucosides.</text>
</comment>
<dbReference type="InterPro" id="IPR001547">
    <property type="entry name" value="Glyco_hydro_5"/>
</dbReference>
<dbReference type="GO" id="GO:0009251">
    <property type="term" value="P:glucan catabolic process"/>
    <property type="evidence" value="ECO:0007669"/>
    <property type="project" value="TreeGrafter"/>
</dbReference>
<keyword evidence="4 18" id="KW-0732">Signal</keyword>
<evidence type="ECO:0000256" key="10">
    <source>
        <dbReference type="ARBA" id="ARBA00023326"/>
    </source>
</evidence>
<feature type="domain" description="Glycoside hydrolase family 5" evidence="19">
    <location>
        <begin position="102"/>
        <end position="384"/>
    </location>
</feature>
<reference evidence="20 21" key="1">
    <citation type="submission" date="2015-09" db="EMBL/GenBank/DDBJ databases">
        <title>Draft genome of a European isolate of the apple canker pathogen Neonectria ditissima.</title>
        <authorList>
            <person name="Gomez-Cortecero A."/>
            <person name="Harrison R.J."/>
            <person name="Armitage A.D."/>
        </authorList>
    </citation>
    <scope>NUCLEOTIDE SEQUENCE [LARGE SCALE GENOMIC DNA]</scope>
    <source>
        <strain evidence="20 21">R09/05</strain>
    </source>
</reference>
<dbReference type="Gene3D" id="3.20.20.80">
    <property type="entry name" value="Glycosidases"/>
    <property type="match status" value="1"/>
</dbReference>
<evidence type="ECO:0000256" key="16">
    <source>
        <dbReference type="ARBA" id="ARBA00043257"/>
    </source>
</evidence>
<dbReference type="AlphaFoldDB" id="A0A0P7BWT7"/>
<evidence type="ECO:0000256" key="6">
    <source>
        <dbReference type="ARBA" id="ARBA00023180"/>
    </source>
</evidence>
<keyword evidence="5 17" id="KW-0378">Hydrolase</keyword>
<dbReference type="GO" id="GO:0046557">
    <property type="term" value="F:glucan endo-1,6-beta-glucosidase activity"/>
    <property type="evidence" value="ECO:0007669"/>
    <property type="project" value="UniProtKB-EC"/>
</dbReference>
<evidence type="ECO:0000259" key="19">
    <source>
        <dbReference type="Pfam" id="PF00150"/>
    </source>
</evidence>
<dbReference type="InterPro" id="IPR017853">
    <property type="entry name" value="GH"/>
</dbReference>
<keyword evidence="3" id="KW-0964">Secreted</keyword>
<evidence type="ECO:0000256" key="13">
    <source>
        <dbReference type="ARBA" id="ARBA00038935"/>
    </source>
</evidence>
<dbReference type="PANTHER" id="PTHR31297:SF39">
    <property type="entry name" value="GLUCAN ENDO-1,6-BETA-GLUCOSIDASE B"/>
    <property type="match status" value="1"/>
</dbReference>
<evidence type="ECO:0000256" key="3">
    <source>
        <dbReference type="ARBA" id="ARBA00022525"/>
    </source>
</evidence>
<evidence type="ECO:0000256" key="5">
    <source>
        <dbReference type="ARBA" id="ARBA00022801"/>
    </source>
</evidence>
<dbReference type="OrthoDB" id="1887033at2759"/>
<gene>
    <name evidence="20" type="ORF">AK830_g530</name>
</gene>
<evidence type="ECO:0000256" key="18">
    <source>
        <dbReference type="SAM" id="SignalP"/>
    </source>
</evidence>
<dbReference type="GO" id="GO:0004338">
    <property type="term" value="F:glucan exo-1,3-beta-glucosidase activity"/>
    <property type="evidence" value="ECO:0007669"/>
    <property type="project" value="TreeGrafter"/>
</dbReference>
<evidence type="ECO:0000256" key="7">
    <source>
        <dbReference type="ARBA" id="ARBA00023277"/>
    </source>
</evidence>
<evidence type="ECO:0000313" key="21">
    <source>
        <dbReference type="Proteomes" id="UP000050424"/>
    </source>
</evidence>
<evidence type="ECO:0000256" key="8">
    <source>
        <dbReference type="ARBA" id="ARBA00023295"/>
    </source>
</evidence>
<keyword evidence="10" id="KW-0624">Polysaccharide degradation</keyword>
<feature type="chain" id="PRO_5006136320" description="glucan endo-1,6-beta-glucosidase" evidence="18">
    <location>
        <begin position="20"/>
        <end position="414"/>
    </location>
</feature>
<proteinExistence type="inferred from homology"/>
<evidence type="ECO:0000256" key="9">
    <source>
        <dbReference type="ARBA" id="ARBA00023316"/>
    </source>
</evidence>
<comment type="catalytic activity">
    <reaction evidence="11">
        <text>Random hydrolysis of (1-&gt;6)-linkages in (1-&gt;6)-beta-D-glucans.</text>
        <dbReference type="EC" id="3.2.1.75"/>
    </reaction>
</comment>
<dbReference type="GO" id="GO:0071555">
    <property type="term" value="P:cell wall organization"/>
    <property type="evidence" value="ECO:0007669"/>
    <property type="project" value="UniProtKB-KW"/>
</dbReference>
<dbReference type="GO" id="GO:0005576">
    <property type="term" value="C:extracellular region"/>
    <property type="evidence" value="ECO:0007669"/>
    <property type="project" value="UniProtKB-SubCell"/>
</dbReference>
<dbReference type="GO" id="GO:0009986">
    <property type="term" value="C:cell surface"/>
    <property type="evidence" value="ECO:0007669"/>
    <property type="project" value="TreeGrafter"/>
</dbReference>
<accession>A0A0P7BWT7</accession>
<evidence type="ECO:0000256" key="17">
    <source>
        <dbReference type="RuleBase" id="RU361153"/>
    </source>
</evidence>
<evidence type="ECO:0000256" key="4">
    <source>
        <dbReference type="ARBA" id="ARBA00022729"/>
    </source>
</evidence>